<evidence type="ECO:0000313" key="5">
    <source>
        <dbReference type="EMBL" id="MXR37313.1"/>
    </source>
</evidence>
<dbReference type="InterPro" id="IPR036390">
    <property type="entry name" value="WH_DNA-bd_sf"/>
</dbReference>
<dbReference type="InterPro" id="IPR036388">
    <property type="entry name" value="WH-like_DNA-bd_sf"/>
</dbReference>
<dbReference type="PROSITE" id="PS01117">
    <property type="entry name" value="HTH_MARR_1"/>
    <property type="match status" value="1"/>
</dbReference>
<comment type="caution">
    <text evidence="5">The sequence shown here is derived from an EMBL/GenBank/DDBJ whole genome shotgun (WGS) entry which is preliminary data.</text>
</comment>
<dbReference type="InterPro" id="IPR011991">
    <property type="entry name" value="ArsR-like_HTH"/>
</dbReference>
<evidence type="ECO:0000256" key="2">
    <source>
        <dbReference type="ARBA" id="ARBA00023125"/>
    </source>
</evidence>
<dbReference type="RefSeq" id="WP_124735702.1">
    <property type="nucleotide sequence ID" value="NZ_WSSB01000008.1"/>
</dbReference>
<dbReference type="GO" id="GO:0006950">
    <property type="term" value="P:response to stress"/>
    <property type="evidence" value="ECO:0007669"/>
    <property type="project" value="TreeGrafter"/>
</dbReference>
<keyword evidence="1" id="KW-0805">Transcription regulation</keyword>
<keyword evidence="6" id="KW-1185">Reference proteome</keyword>
<dbReference type="SMART" id="SM00347">
    <property type="entry name" value="HTH_MARR"/>
    <property type="match status" value="1"/>
</dbReference>
<reference evidence="5 6" key="1">
    <citation type="submission" date="2019-12" db="EMBL/GenBank/DDBJ databases">
        <title>Neisseriaceae gen. nov. sp. Genome sequencing and assembly.</title>
        <authorList>
            <person name="Liu Z."/>
            <person name="Li A."/>
        </authorList>
    </citation>
    <scope>NUCLEOTIDE SEQUENCE [LARGE SCALE GENOMIC DNA]</scope>
    <source>
        <strain evidence="5 6">B2N2-7</strain>
    </source>
</reference>
<dbReference type="PROSITE" id="PS50995">
    <property type="entry name" value="HTH_MARR_2"/>
    <property type="match status" value="1"/>
</dbReference>
<gene>
    <name evidence="5" type="ORF">GQF02_10040</name>
</gene>
<keyword evidence="3" id="KW-0804">Transcription</keyword>
<dbReference type="Gene3D" id="1.10.10.10">
    <property type="entry name" value="Winged helix-like DNA-binding domain superfamily/Winged helix DNA-binding domain"/>
    <property type="match status" value="1"/>
</dbReference>
<organism evidence="5 6">
    <name type="scientific">Craterilacuibacter sinensis</name>
    <dbReference type="NCBI Taxonomy" id="2686017"/>
    <lineage>
        <taxon>Bacteria</taxon>
        <taxon>Pseudomonadati</taxon>
        <taxon>Pseudomonadota</taxon>
        <taxon>Betaproteobacteria</taxon>
        <taxon>Neisseriales</taxon>
        <taxon>Neisseriaceae</taxon>
        <taxon>Craterilacuibacter</taxon>
    </lineage>
</organism>
<proteinExistence type="predicted"/>
<evidence type="ECO:0000259" key="4">
    <source>
        <dbReference type="PROSITE" id="PS50995"/>
    </source>
</evidence>
<dbReference type="Proteomes" id="UP000467214">
    <property type="component" value="Unassembled WGS sequence"/>
</dbReference>
<dbReference type="PANTHER" id="PTHR33164">
    <property type="entry name" value="TRANSCRIPTIONAL REGULATOR, MARR FAMILY"/>
    <property type="match status" value="1"/>
</dbReference>
<evidence type="ECO:0000313" key="6">
    <source>
        <dbReference type="Proteomes" id="UP000467214"/>
    </source>
</evidence>
<dbReference type="CDD" id="cd00090">
    <property type="entry name" value="HTH_ARSR"/>
    <property type="match status" value="1"/>
</dbReference>
<dbReference type="PANTHER" id="PTHR33164:SF44">
    <property type="entry name" value="TRANSCRIPTIONAL REGULATORY PROTEIN"/>
    <property type="match status" value="1"/>
</dbReference>
<dbReference type="Pfam" id="PF12802">
    <property type="entry name" value="MarR_2"/>
    <property type="match status" value="1"/>
</dbReference>
<keyword evidence="2" id="KW-0238">DNA-binding</keyword>
<feature type="domain" description="HTH marR-type" evidence="4">
    <location>
        <begin position="7"/>
        <end position="142"/>
    </location>
</feature>
<name>A0A845BXT0_9NEIS</name>
<dbReference type="SUPFAM" id="SSF46785">
    <property type="entry name" value="Winged helix' DNA-binding domain"/>
    <property type="match status" value="1"/>
</dbReference>
<dbReference type="AlphaFoldDB" id="A0A845BXT0"/>
<dbReference type="EMBL" id="WSSB01000008">
    <property type="protein sequence ID" value="MXR37313.1"/>
    <property type="molecule type" value="Genomic_DNA"/>
</dbReference>
<dbReference type="InterPro" id="IPR023187">
    <property type="entry name" value="Tscrpt_reg_MarR-type_CS"/>
</dbReference>
<sequence>MPDNYSNKEIRHTMATFFHAYQAFTAKPDQMLAERGLARVHHRILFFIAHQPGLNVGELLQALGVSKQAINLPLRRLIADGLIETHSASHDRRVKLLQLSPAGQALEQALFQEQQRLLTQTFKQLGPQASSHWLALNEALAAREGAASI</sequence>
<accession>A0A845BXT0</accession>
<dbReference type="InterPro" id="IPR000835">
    <property type="entry name" value="HTH_MarR-typ"/>
</dbReference>
<evidence type="ECO:0000256" key="3">
    <source>
        <dbReference type="ARBA" id="ARBA00023163"/>
    </source>
</evidence>
<dbReference type="InterPro" id="IPR039422">
    <property type="entry name" value="MarR/SlyA-like"/>
</dbReference>
<dbReference type="GO" id="GO:0003700">
    <property type="term" value="F:DNA-binding transcription factor activity"/>
    <property type="evidence" value="ECO:0007669"/>
    <property type="project" value="InterPro"/>
</dbReference>
<dbReference type="GO" id="GO:0003677">
    <property type="term" value="F:DNA binding"/>
    <property type="evidence" value="ECO:0007669"/>
    <property type="project" value="UniProtKB-KW"/>
</dbReference>
<protein>
    <submittedName>
        <fullName evidence="5">MarR family transcriptional regulator</fullName>
    </submittedName>
</protein>
<evidence type="ECO:0000256" key="1">
    <source>
        <dbReference type="ARBA" id="ARBA00023015"/>
    </source>
</evidence>